<evidence type="ECO:0000256" key="4">
    <source>
        <dbReference type="ARBA" id="ARBA00022588"/>
    </source>
</evidence>
<sequence>MPWGFAWLRYLGIVLSVALGNEHLEMWPLTQSEECTVTGFLRDKLQYRNRLQYMKYYFPINYKIGVPYEEVFRIANVTRLQRARVSERELRYLWVLVSLSATESVQDVLLEGHPSWKYLQEVQTLLLDVQRGLTDVEVSPKVESVLSLLNAPGPNLKLVRPKALLDNCFRVMELLYCSCCKQSSILNWQDCEMPSPQSYSPEPSLQCAATQLYPPPPQPPSCSPPSTDSARPVRTQSKGLLP</sequence>
<dbReference type="GO" id="GO:0006954">
    <property type="term" value="P:inflammatory response"/>
    <property type="evidence" value="ECO:0007669"/>
    <property type="project" value="UniProtKB-KW"/>
</dbReference>
<name>A0A2K5Q2T7_CEBIM</name>
<comment type="function">
    <text evidence="10">Cytokine that promotes the proliferation, survival and differentiation of monocytes and macrophages. Promotes the release of pro-inflammatory chemokines, and thereby plays an important role in innate immunity and in inflammatory processes. Plays an important role in the regulation of osteoclast proliferation and differentiation, and in the regulation of bone resorption. Signaling via CSF1R and its downstream effectors stimulates phosphorylation of MAPK1/ERK2 AND MAPK3/ERK1.</text>
</comment>
<reference evidence="16" key="1">
    <citation type="submission" date="2025-08" db="UniProtKB">
        <authorList>
            <consortium name="Ensembl"/>
        </authorList>
    </citation>
    <scope>IDENTIFICATION</scope>
</reference>
<dbReference type="CTD" id="146433"/>
<reference evidence="16" key="2">
    <citation type="submission" date="2025-09" db="UniProtKB">
        <authorList>
            <consortium name="Ensembl"/>
        </authorList>
    </citation>
    <scope>IDENTIFICATION</scope>
</reference>
<evidence type="ECO:0000256" key="5">
    <source>
        <dbReference type="ARBA" id="ARBA00022729"/>
    </source>
</evidence>
<evidence type="ECO:0000256" key="7">
    <source>
        <dbReference type="ARBA" id="ARBA00023030"/>
    </source>
</evidence>
<dbReference type="RefSeq" id="XP_017371760.2">
    <property type="nucleotide sequence ID" value="XM_017516271.2"/>
</dbReference>
<dbReference type="GO" id="GO:0048714">
    <property type="term" value="P:positive regulation of oligodendrocyte differentiation"/>
    <property type="evidence" value="ECO:0007669"/>
    <property type="project" value="Ensembl"/>
</dbReference>
<dbReference type="PRINTS" id="PR01938">
    <property type="entry name" value="INTRLEUKIN34"/>
</dbReference>
<evidence type="ECO:0000256" key="1">
    <source>
        <dbReference type="ARBA" id="ARBA00004613"/>
    </source>
</evidence>
<evidence type="ECO:0000256" key="3">
    <source>
        <dbReference type="ARBA" id="ARBA00022525"/>
    </source>
</evidence>
<dbReference type="GO" id="GO:0005157">
    <property type="term" value="F:macrophage colony-stimulating factor receptor binding"/>
    <property type="evidence" value="ECO:0007669"/>
    <property type="project" value="Ensembl"/>
</dbReference>
<protein>
    <recommendedName>
        <fullName evidence="13">Interleukin-34</fullName>
    </recommendedName>
</protein>
<keyword evidence="7" id="KW-0339">Growth factor</keyword>
<dbReference type="GO" id="GO:0008083">
    <property type="term" value="F:growth factor activity"/>
    <property type="evidence" value="ECO:0007669"/>
    <property type="project" value="UniProtKB-KW"/>
</dbReference>
<evidence type="ECO:0000256" key="15">
    <source>
        <dbReference type="SAM" id="SignalP"/>
    </source>
</evidence>
<dbReference type="InterPro" id="IPR038328">
    <property type="entry name" value="IL-34_sf"/>
</dbReference>
<dbReference type="InterPro" id="IPR020415">
    <property type="entry name" value="IL-34"/>
</dbReference>
<dbReference type="PANTHER" id="PTHR28606:SF1">
    <property type="entry name" value="INTERLEUKIN-34"/>
    <property type="match status" value="1"/>
</dbReference>
<evidence type="ECO:0000256" key="6">
    <source>
        <dbReference type="ARBA" id="ARBA00022859"/>
    </source>
</evidence>
<dbReference type="GO" id="GO:0061518">
    <property type="term" value="P:microglial cell proliferation"/>
    <property type="evidence" value="ECO:0007669"/>
    <property type="project" value="Ensembl"/>
</dbReference>
<dbReference type="Pfam" id="PF15036">
    <property type="entry name" value="IL34"/>
    <property type="match status" value="1"/>
</dbReference>
<evidence type="ECO:0000256" key="14">
    <source>
        <dbReference type="SAM" id="MobiDB-lite"/>
    </source>
</evidence>
<evidence type="ECO:0000256" key="8">
    <source>
        <dbReference type="ARBA" id="ARBA00023180"/>
    </source>
</evidence>
<feature type="compositionally biased region" description="Polar residues" evidence="14">
    <location>
        <begin position="197"/>
        <end position="209"/>
    </location>
</feature>
<comment type="subunit">
    <text evidence="12">Homodimer. Interacts with CSF1R.</text>
</comment>
<dbReference type="PANTHER" id="PTHR28606">
    <property type="entry name" value="INTERLEUKIN-34"/>
    <property type="match status" value="1"/>
</dbReference>
<evidence type="ECO:0000256" key="2">
    <source>
        <dbReference type="ARBA" id="ARBA00022514"/>
    </source>
</evidence>
<dbReference type="FunFam" id="1.20.1250.80:FF:000001">
    <property type="entry name" value="Interleukin-34"/>
    <property type="match status" value="1"/>
</dbReference>
<keyword evidence="6" id="KW-0391">Immunity</keyword>
<dbReference type="STRING" id="9516.ENSCCAP00000010202"/>
<feature type="compositionally biased region" description="Pro residues" evidence="14">
    <location>
        <begin position="213"/>
        <end position="223"/>
    </location>
</feature>
<dbReference type="OMA" id="WQDCELP"/>
<feature type="signal peptide" evidence="15">
    <location>
        <begin position="1"/>
        <end position="20"/>
    </location>
</feature>
<evidence type="ECO:0000256" key="11">
    <source>
        <dbReference type="ARBA" id="ARBA00061176"/>
    </source>
</evidence>
<dbReference type="GO" id="GO:0043410">
    <property type="term" value="P:positive regulation of MAPK cascade"/>
    <property type="evidence" value="ECO:0007669"/>
    <property type="project" value="Ensembl"/>
</dbReference>
<keyword evidence="9" id="KW-0395">Inflammatory response</keyword>
<dbReference type="GO" id="GO:0045657">
    <property type="term" value="P:positive regulation of monocyte differentiation"/>
    <property type="evidence" value="ECO:0007669"/>
    <property type="project" value="Ensembl"/>
</dbReference>
<dbReference type="Gene3D" id="1.20.1250.80">
    <property type="entry name" value="Interleukin-34"/>
    <property type="match status" value="1"/>
</dbReference>
<feature type="region of interest" description="Disordered" evidence="14">
    <location>
        <begin position="197"/>
        <end position="242"/>
    </location>
</feature>
<dbReference type="GeneID" id="108294399"/>
<evidence type="ECO:0000313" key="16">
    <source>
        <dbReference type="Ensembl" id="ENSCCAP00000010202.1"/>
    </source>
</evidence>
<dbReference type="GO" id="GO:0010759">
    <property type="term" value="P:positive regulation of macrophage chemotaxis"/>
    <property type="evidence" value="ECO:0007669"/>
    <property type="project" value="Ensembl"/>
</dbReference>
<dbReference type="Ensembl" id="ENSCCAT00000027591.1">
    <property type="protein sequence ID" value="ENSCCAP00000010202.1"/>
    <property type="gene ID" value="ENSCCAG00000022841.1"/>
</dbReference>
<dbReference type="GO" id="GO:0005125">
    <property type="term" value="F:cytokine activity"/>
    <property type="evidence" value="ECO:0007669"/>
    <property type="project" value="UniProtKB-KW"/>
</dbReference>
<evidence type="ECO:0000313" key="17">
    <source>
        <dbReference type="Proteomes" id="UP000233040"/>
    </source>
</evidence>
<dbReference type="GeneTree" id="ENSGT00390000000932"/>
<dbReference type="KEGG" id="cimi:108294399"/>
<evidence type="ECO:0000256" key="12">
    <source>
        <dbReference type="ARBA" id="ARBA00064090"/>
    </source>
</evidence>
<dbReference type="GO" id="GO:0045651">
    <property type="term" value="P:positive regulation of macrophage differentiation"/>
    <property type="evidence" value="ECO:0007669"/>
    <property type="project" value="Ensembl"/>
</dbReference>
<proteinExistence type="inferred from homology"/>
<dbReference type="AlphaFoldDB" id="A0A2K5Q2T7"/>
<gene>
    <name evidence="16" type="primary">IL34</name>
</gene>
<keyword evidence="4" id="KW-0399">Innate immunity</keyword>
<keyword evidence="5 15" id="KW-0732">Signal</keyword>
<evidence type="ECO:0000256" key="13">
    <source>
        <dbReference type="ARBA" id="ARBA00072560"/>
    </source>
</evidence>
<comment type="subcellular location">
    <subcellularLocation>
        <location evidence="1">Secreted</location>
    </subcellularLocation>
</comment>
<evidence type="ECO:0000256" key="10">
    <source>
        <dbReference type="ARBA" id="ARBA00056911"/>
    </source>
</evidence>
<comment type="similarity">
    <text evidence="11">Belongs to the IL-34 family.</text>
</comment>
<dbReference type="GO" id="GO:0120041">
    <property type="term" value="P:positive regulation of macrophage proliferation"/>
    <property type="evidence" value="ECO:0007669"/>
    <property type="project" value="Ensembl"/>
</dbReference>
<accession>A0A2K5Q2T7</accession>
<keyword evidence="17" id="KW-1185">Reference proteome</keyword>
<dbReference type="Proteomes" id="UP000233040">
    <property type="component" value="Unassembled WGS sequence"/>
</dbReference>
<organism evidence="16 17">
    <name type="scientific">Cebus imitator</name>
    <name type="common">Panamanian white-faced capuchin</name>
    <name type="synonym">Cebus capucinus imitator</name>
    <dbReference type="NCBI Taxonomy" id="2715852"/>
    <lineage>
        <taxon>Eukaryota</taxon>
        <taxon>Metazoa</taxon>
        <taxon>Chordata</taxon>
        <taxon>Craniata</taxon>
        <taxon>Vertebrata</taxon>
        <taxon>Euteleostomi</taxon>
        <taxon>Mammalia</taxon>
        <taxon>Eutheria</taxon>
        <taxon>Euarchontoglires</taxon>
        <taxon>Primates</taxon>
        <taxon>Haplorrhini</taxon>
        <taxon>Platyrrhini</taxon>
        <taxon>Cebidae</taxon>
        <taxon>Cebinae</taxon>
        <taxon>Cebus</taxon>
    </lineage>
</organism>
<feature type="chain" id="PRO_5014389067" description="Interleukin-34" evidence="15">
    <location>
        <begin position="21"/>
        <end position="242"/>
    </location>
</feature>
<keyword evidence="2" id="KW-0202">Cytokine</keyword>
<dbReference type="GO" id="GO:0061514">
    <property type="term" value="P:interleukin-34-mediated signaling pathway"/>
    <property type="evidence" value="ECO:0007669"/>
    <property type="project" value="Ensembl"/>
</dbReference>
<dbReference type="GO" id="GO:0045087">
    <property type="term" value="P:innate immune response"/>
    <property type="evidence" value="ECO:0007669"/>
    <property type="project" value="UniProtKB-KW"/>
</dbReference>
<evidence type="ECO:0000256" key="9">
    <source>
        <dbReference type="ARBA" id="ARBA00023198"/>
    </source>
</evidence>
<dbReference type="GO" id="GO:0005615">
    <property type="term" value="C:extracellular space"/>
    <property type="evidence" value="ECO:0007669"/>
    <property type="project" value="UniProtKB-KW"/>
</dbReference>
<keyword evidence="3" id="KW-0964">Secreted</keyword>
<dbReference type="GO" id="GO:0010628">
    <property type="term" value="P:positive regulation of gene expression"/>
    <property type="evidence" value="ECO:0007669"/>
    <property type="project" value="Ensembl"/>
</dbReference>
<keyword evidence="8" id="KW-0325">Glycoprotein</keyword>